<dbReference type="Proteomes" id="UP000434172">
    <property type="component" value="Unassembled WGS sequence"/>
</dbReference>
<evidence type="ECO:0000313" key="4">
    <source>
        <dbReference type="EMBL" id="KAF0332644.1"/>
    </source>
</evidence>
<dbReference type="Pfam" id="PF26640">
    <property type="entry name" value="DUF8212"/>
    <property type="match status" value="1"/>
</dbReference>
<feature type="compositionally biased region" description="Low complexity" evidence="1">
    <location>
        <begin position="258"/>
        <end position="267"/>
    </location>
</feature>
<organism evidence="4 5">
    <name type="scientific">Colletotrichum asianum</name>
    <dbReference type="NCBI Taxonomy" id="702518"/>
    <lineage>
        <taxon>Eukaryota</taxon>
        <taxon>Fungi</taxon>
        <taxon>Dikarya</taxon>
        <taxon>Ascomycota</taxon>
        <taxon>Pezizomycotina</taxon>
        <taxon>Sordariomycetes</taxon>
        <taxon>Hypocreomycetidae</taxon>
        <taxon>Glomerellales</taxon>
        <taxon>Glomerellaceae</taxon>
        <taxon>Colletotrichum</taxon>
        <taxon>Colletotrichum gloeosporioides species complex</taxon>
    </lineage>
</organism>
<feature type="compositionally biased region" description="Polar residues" evidence="1">
    <location>
        <begin position="268"/>
        <end position="285"/>
    </location>
</feature>
<proteinExistence type="predicted"/>
<comment type="caution">
    <text evidence="4">The sequence shown here is derived from an EMBL/GenBank/DDBJ whole genome shotgun (WGS) entry which is preliminary data.</text>
</comment>
<dbReference type="InterPro" id="IPR010730">
    <property type="entry name" value="HET"/>
</dbReference>
<dbReference type="Pfam" id="PF06985">
    <property type="entry name" value="HET"/>
    <property type="match status" value="1"/>
</dbReference>
<reference evidence="4 5" key="1">
    <citation type="submission" date="2019-12" db="EMBL/GenBank/DDBJ databases">
        <title>A genome sequence resource for the geographically widespread anthracnose pathogen Colletotrichum asianum.</title>
        <authorList>
            <person name="Meng Y."/>
        </authorList>
    </citation>
    <scope>NUCLEOTIDE SEQUENCE [LARGE SCALE GENOMIC DNA]</scope>
    <source>
        <strain evidence="4 5">ICMP 18580</strain>
    </source>
</reference>
<evidence type="ECO:0000256" key="1">
    <source>
        <dbReference type="SAM" id="MobiDB-lite"/>
    </source>
</evidence>
<feature type="region of interest" description="Disordered" evidence="1">
    <location>
        <begin position="258"/>
        <end position="292"/>
    </location>
</feature>
<keyword evidence="5" id="KW-1185">Reference proteome</keyword>
<sequence>MSIRLIDVETLRLKSFNTRKTPPYAILSHTWVEDEEVSFEEMRQIAENPSHPATRKSGYRKIRETCRQVRVLRLGYAWVDTCCIDKSSSAELSEAINSMFRWYRDAHVCIAYLSDYSSLSTKKDDMKECKWFTRGWCLQELIAPKVLIFYDQNWKAFGSRHDDQRLVASITGIDQSVLVNHDQMYSLPVAQRMSWASRRTTTRVEDTAYCLLGIFDIHMPLLYGEGEKAFLRLQEEIIRRLNDTSVFLFSPKALGQNSFSSSQSIHSNTDVDSTDGPSENATVGSSEPEERNPYLKDLSEQQFCGMFATSPADFHGCGDMMRRGDHRAPFDRHAFSVTNRGIQLGKQVLWYGFGEKHYFVWETPFRHHNHKDFPLHGTITLRKIGHNLFARVLFPKVRMSNARRNIVHEDVCVLRHMTPSTERQIHQSLKTVLRINVRNDVGPRSHVFLSHQTPMDLWDQSGDLFLIPGAFHSRIFDYDASNPNSSWRFVRFTGVNDKGSIPLFCLQVIIIPKDADGREVVTLLSVKDPDMFPSLEGLSSQSLRTFYLPSFGGIVVNANTCLEPFQEWDSRVYTCTVDIWNISS</sequence>
<feature type="domain" description="DUF8212" evidence="3">
    <location>
        <begin position="228"/>
        <end position="265"/>
    </location>
</feature>
<dbReference type="PANTHER" id="PTHR10622">
    <property type="entry name" value="HET DOMAIN-CONTAINING PROTEIN"/>
    <property type="match status" value="1"/>
</dbReference>
<evidence type="ECO:0000259" key="3">
    <source>
        <dbReference type="Pfam" id="PF26640"/>
    </source>
</evidence>
<name>A0A8H3WT04_9PEZI</name>
<evidence type="ECO:0000259" key="2">
    <source>
        <dbReference type="Pfam" id="PF06985"/>
    </source>
</evidence>
<dbReference type="OrthoDB" id="674604at2759"/>
<dbReference type="PANTHER" id="PTHR10622:SF12">
    <property type="entry name" value="HET DOMAIN-CONTAINING PROTEIN"/>
    <property type="match status" value="1"/>
</dbReference>
<dbReference type="EMBL" id="WOWK01000001">
    <property type="protein sequence ID" value="KAF0332644.1"/>
    <property type="molecule type" value="Genomic_DNA"/>
</dbReference>
<gene>
    <name evidence="4" type="ORF">GQ607_000660</name>
</gene>
<feature type="domain" description="Heterokaryon incompatibility" evidence="2">
    <location>
        <begin position="24"/>
        <end position="119"/>
    </location>
</feature>
<accession>A0A8H3WT04</accession>
<dbReference type="InterPro" id="IPR058525">
    <property type="entry name" value="DUF8212"/>
</dbReference>
<protein>
    <submittedName>
        <fullName evidence="4">Het domain protein</fullName>
    </submittedName>
</protein>
<dbReference type="AlphaFoldDB" id="A0A8H3WT04"/>
<evidence type="ECO:0000313" key="5">
    <source>
        <dbReference type="Proteomes" id="UP000434172"/>
    </source>
</evidence>